<evidence type="ECO:0000256" key="2">
    <source>
        <dbReference type="ARBA" id="ARBA00022669"/>
    </source>
</evidence>
<feature type="compositionally biased region" description="Gly residues" evidence="3">
    <location>
        <begin position="1230"/>
        <end position="1239"/>
    </location>
</feature>
<reference evidence="6 7" key="2">
    <citation type="submission" date="2019-01" db="EMBL/GenBank/DDBJ databases">
        <title>The decoding of complex shrimp genome reveals the adaptation for benthos swimmer, frequently molting mechanism and breeding impact on genome.</title>
        <authorList>
            <person name="Sun Y."/>
            <person name="Gao Y."/>
            <person name="Yu Y."/>
        </authorList>
    </citation>
    <scope>NUCLEOTIDE SEQUENCE [LARGE SCALE GENOMIC DNA]</scope>
    <source>
        <tissue evidence="6">Muscle</tissue>
    </source>
</reference>
<feature type="compositionally biased region" description="Low complexity" evidence="3">
    <location>
        <begin position="1099"/>
        <end position="1118"/>
    </location>
</feature>
<dbReference type="InterPro" id="IPR002557">
    <property type="entry name" value="Chitin-bd_dom"/>
</dbReference>
<dbReference type="SUPFAM" id="SSF57625">
    <property type="entry name" value="Invertebrate chitin-binding proteins"/>
    <property type="match status" value="2"/>
</dbReference>
<feature type="compositionally biased region" description="Low complexity" evidence="3">
    <location>
        <begin position="1539"/>
        <end position="1554"/>
    </location>
</feature>
<feature type="compositionally biased region" description="Low complexity" evidence="3">
    <location>
        <begin position="919"/>
        <end position="939"/>
    </location>
</feature>
<evidence type="ECO:0000259" key="4">
    <source>
        <dbReference type="PROSITE" id="PS50940"/>
    </source>
</evidence>
<feature type="region of interest" description="Disordered" evidence="3">
    <location>
        <begin position="765"/>
        <end position="1343"/>
    </location>
</feature>
<feature type="compositionally biased region" description="Gly residues" evidence="3">
    <location>
        <begin position="1627"/>
        <end position="1637"/>
    </location>
</feature>
<feature type="compositionally biased region" description="Low complexity" evidence="3">
    <location>
        <begin position="847"/>
        <end position="881"/>
    </location>
</feature>
<dbReference type="PROSITE" id="PS51910">
    <property type="entry name" value="GH18_2"/>
    <property type="match status" value="1"/>
</dbReference>
<dbReference type="PROSITE" id="PS50940">
    <property type="entry name" value="CHIT_BIND_II"/>
    <property type="match status" value="2"/>
</dbReference>
<feature type="region of interest" description="Disordered" evidence="3">
    <location>
        <begin position="247"/>
        <end position="272"/>
    </location>
</feature>
<dbReference type="OrthoDB" id="76388at2759"/>
<dbReference type="GO" id="GO:0004568">
    <property type="term" value="F:chitinase activity"/>
    <property type="evidence" value="ECO:0007669"/>
    <property type="project" value="TreeGrafter"/>
</dbReference>
<accession>A0A3R7PVV2</accession>
<evidence type="ECO:0000256" key="3">
    <source>
        <dbReference type="SAM" id="MobiDB-lite"/>
    </source>
</evidence>
<feature type="compositionally biased region" description="Polar residues" evidence="3">
    <location>
        <begin position="898"/>
        <end position="918"/>
    </location>
</feature>
<keyword evidence="2" id="KW-0147">Chitin-binding</keyword>
<feature type="compositionally biased region" description="Gly residues" evidence="3">
    <location>
        <begin position="1328"/>
        <end position="1338"/>
    </location>
</feature>
<feature type="compositionally biased region" description="Gly residues" evidence="3">
    <location>
        <begin position="1279"/>
        <end position="1319"/>
    </location>
</feature>
<gene>
    <name evidence="6" type="ORF">C7M84_022603</name>
</gene>
<feature type="region of interest" description="Disordered" evidence="3">
    <location>
        <begin position="1562"/>
        <end position="1654"/>
    </location>
</feature>
<feature type="compositionally biased region" description="Gly residues" evidence="3">
    <location>
        <begin position="1589"/>
        <end position="1599"/>
    </location>
</feature>
<dbReference type="InterPro" id="IPR050314">
    <property type="entry name" value="Glycosyl_Hydrlase_18"/>
</dbReference>
<dbReference type="Gene3D" id="3.10.50.10">
    <property type="match status" value="1"/>
</dbReference>
<dbReference type="InterPro" id="IPR011583">
    <property type="entry name" value="Chitinase_II/V-like_cat"/>
</dbReference>
<feature type="compositionally biased region" description="Gly residues" evidence="3">
    <location>
        <begin position="1086"/>
        <end position="1098"/>
    </location>
</feature>
<comment type="similarity">
    <text evidence="1">Belongs to the glycosyl hydrolase 18 family. Chitinase class II subfamily.</text>
</comment>
<evidence type="ECO:0000256" key="1">
    <source>
        <dbReference type="ARBA" id="ARBA00009121"/>
    </source>
</evidence>
<dbReference type="SMART" id="SM00494">
    <property type="entry name" value="ChtBD2"/>
    <property type="match status" value="2"/>
</dbReference>
<feature type="region of interest" description="Disordered" evidence="3">
    <location>
        <begin position="164"/>
        <end position="216"/>
    </location>
</feature>
<dbReference type="Gene3D" id="3.20.20.80">
    <property type="entry name" value="Glycosidases"/>
    <property type="match status" value="2"/>
</dbReference>
<dbReference type="Gene3D" id="2.170.140.10">
    <property type="entry name" value="Chitin binding domain"/>
    <property type="match status" value="2"/>
</dbReference>
<dbReference type="Pfam" id="PF00704">
    <property type="entry name" value="Glyco_hydro_18"/>
    <property type="match status" value="2"/>
</dbReference>
<feature type="compositionally biased region" description="Low complexity" evidence="3">
    <location>
        <begin position="949"/>
        <end position="964"/>
    </location>
</feature>
<dbReference type="Pfam" id="PF01607">
    <property type="entry name" value="CBM_14"/>
    <property type="match status" value="2"/>
</dbReference>
<feature type="compositionally biased region" description="Polar residues" evidence="3">
    <location>
        <begin position="788"/>
        <end position="803"/>
    </location>
</feature>
<feature type="domain" description="Chitin-binding type-2" evidence="4">
    <location>
        <begin position="616"/>
        <end position="677"/>
    </location>
</feature>
<dbReference type="InterPro" id="IPR017853">
    <property type="entry name" value="GH"/>
</dbReference>
<proteinExistence type="inferred from homology"/>
<feature type="domain" description="GH18" evidence="5">
    <location>
        <begin position="25"/>
        <end position="482"/>
    </location>
</feature>
<protein>
    <submittedName>
        <fullName evidence="6">Chitinase-3-like protein 3</fullName>
    </submittedName>
</protein>
<dbReference type="InterPro" id="IPR029070">
    <property type="entry name" value="Chitinase_insertion_sf"/>
</dbReference>
<dbReference type="PANTHER" id="PTHR11177">
    <property type="entry name" value="CHITINASE"/>
    <property type="match status" value="1"/>
</dbReference>
<dbReference type="EMBL" id="QCYY01000582">
    <property type="protein sequence ID" value="ROT84208.1"/>
    <property type="molecule type" value="Genomic_DNA"/>
</dbReference>
<dbReference type="GO" id="GO:0006032">
    <property type="term" value="P:chitin catabolic process"/>
    <property type="evidence" value="ECO:0007669"/>
    <property type="project" value="TreeGrafter"/>
</dbReference>
<feature type="compositionally biased region" description="Acidic residues" evidence="3">
    <location>
        <begin position="171"/>
        <end position="182"/>
    </location>
</feature>
<name>A0A3R7PVV2_PENVA</name>
<dbReference type="SUPFAM" id="SSF51445">
    <property type="entry name" value="(Trans)glycosidases"/>
    <property type="match status" value="2"/>
</dbReference>
<evidence type="ECO:0000259" key="5">
    <source>
        <dbReference type="PROSITE" id="PS51910"/>
    </source>
</evidence>
<feature type="compositionally biased region" description="Low complexity" evidence="3">
    <location>
        <begin position="972"/>
        <end position="983"/>
    </location>
</feature>
<feature type="compositionally biased region" description="Low complexity" evidence="3">
    <location>
        <begin position="247"/>
        <end position="257"/>
    </location>
</feature>
<feature type="compositionally biased region" description="Low complexity" evidence="3">
    <location>
        <begin position="1240"/>
        <end position="1256"/>
    </location>
</feature>
<keyword evidence="7" id="KW-1185">Reference proteome</keyword>
<feature type="compositionally biased region" description="Gly residues" evidence="3">
    <location>
        <begin position="1119"/>
        <end position="1130"/>
    </location>
</feature>
<dbReference type="InterPro" id="IPR036508">
    <property type="entry name" value="Chitin-bd_dom_sf"/>
</dbReference>
<sequence length="1745" mass="180162">MDKVSNKFRCSSLFLDGCGEVSPRAEVVCYFEGDLTAKDVDPCKCTILVASDVTLDHDLKLTSDVDFTKLKALKARNPKLRLVASIGGENVKTETFSLVTSSVEGVANFTEGVVAFVTANGLDGLEVDWRWPGQNGGSKDKDDVTTLMKVVRLALDQKVHSVSRRTATEALAEDTTEAEDATEAPQDVTEAESATEASTDVPTTSAPEQEDESLGSDYLVLESGSEYEVTLRPEIEDYFKLSGVLTTTETPSTTPSSGWKIAKSSQASERKAKQEVEKERGAILMMTVSPHPEYLVKGYDLKALTKIVDFFSLPTHNLTEDRPDAAAETFHHSRLMGVSDLENADSLVDLVVSLGVPLDHLILGLPATAAVFTLKDEELNTPRSPAAGTASFIPYREACMMMESGNWTVERDEDLTGPYAFLNATWLAFDDPTSAKIKSKYVLLRGLAGAALHNLDGEDWDDQCNQGKYPVLSAIHDTFTQLARTPRRAVLQSLVDDLETEESSFRPISVASPTDLRNSPFRIVRIVDRTGAIKAIRASSESRFECSRQGYYRDPADCSQFYRCVKFNQYVDDFTVFEYSCPSGLVFDDRWEICAWPSAAPPCDGSSEIFPVPRRKFSCPGEGYFTDPENCRWFFACRDYYGNGTYTQYEFRCPFGLAYDEANGLCNWPWLVEGCGHTGPIPDGYGGVSSGAVPVSVASIAGGGFSQGKAVFGDGSASQDLYGGSSESCEDCGSTELAIGGQGVYNANRGLIVGADQSNERLSYGTFKNTGIPTIPGTGFSGHGSGRQGNNIGSAAFGSSSNRRPSKTQGGRRKSSRGQNGQGYNYQEPDNAFNPAEVSGGYAAPNSGSRGRPSSRPSSSYKTPSATTRTPTTTYRPVTSAPATTPSSGYSYPEPANPFTSGTSIQVSKPSPVTSAPIRSSTRGHGSSGSTSGSRKTSGSGVGHFTIPGSSSGSRHGSGSSASGGSRGSGRPGSSRGSSGSYSAPAKPFVTGSSAGSADSSEEEGGSGSRGTSSGSSHFGGSGSGNRGSSTGSSHFGGSGSGSRGSSSGSSHFGGSGSGSRGSSSGSSHFGGSGSGSRGSSSGSSHFGGSGSGSGGSSSGSSHFGGSRSGSRGSSSGSGHFGGSVSGNGGSSSSSSGSSGGYSYSAPAKPFITGSSAGSAGSSEEDGGSGSRGSSSGSSHFGGSGSGSRGSSSGSSHFGGSGSGSRGSSSGSSHFGGSGSGSRGSSSGSGHFGGSGSGSSGSSSSSSGSSGGYSYSAPAKPFITGSSAGSAGSSEEDGGSGFFGGSGSSSGSSHFGGSGSGSRGGSSGSGHFGGSGSGSSGSSSGSSHFGGSGSGSRGGVVQATLEDQDLEAVVVPVVQVTLEDQDPEAVAVPVVQATLEDQVLEAVAVPVVQVTLEDQDPEAVAVPVVQATLEDQVLEAVAVPVVQVTLEDQDPEAVAVPVVQATLEDQDLEAVAVPVVQVTLEDQDPEAVAVPVVQATLEDQVLEAVAVPVVQVTLEDQDLEAVAVPVVQATLEDQVLEAVAVPVVQVTLEDQDLEGGSSSSSGSSGGYSYSAPAKPFITGSSAGSADSSEEDGGSGSRGSSSGSSHFGGSGSGSGSRGSSSGSSHFGGSGSGSGSRGSSSGSSHFGGSGSGSGSRGSSSGSSHFGGSGSGSRQFQWFKSLWRIRIRKPWQFQWFKSLWRIRIWKPWRFQWFRPLWRIRIWKQWQFQWFKSLWRIRIRKPWRFQWFRPLWRIRIWKQWQFQQF</sequence>
<feature type="region of interest" description="Disordered" evidence="3">
    <location>
        <begin position="1535"/>
        <end position="1554"/>
    </location>
</feature>
<organism evidence="6 7">
    <name type="scientific">Penaeus vannamei</name>
    <name type="common">Whiteleg shrimp</name>
    <name type="synonym">Litopenaeus vannamei</name>
    <dbReference type="NCBI Taxonomy" id="6689"/>
    <lineage>
        <taxon>Eukaryota</taxon>
        <taxon>Metazoa</taxon>
        <taxon>Ecdysozoa</taxon>
        <taxon>Arthropoda</taxon>
        <taxon>Crustacea</taxon>
        <taxon>Multicrustacea</taxon>
        <taxon>Malacostraca</taxon>
        <taxon>Eumalacostraca</taxon>
        <taxon>Eucarida</taxon>
        <taxon>Decapoda</taxon>
        <taxon>Dendrobranchiata</taxon>
        <taxon>Penaeoidea</taxon>
        <taxon>Penaeidae</taxon>
        <taxon>Penaeus</taxon>
    </lineage>
</organism>
<dbReference type="SUPFAM" id="SSF54556">
    <property type="entry name" value="Chitinase insertion domain"/>
    <property type="match status" value="1"/>
</dbReference>
<reference evidence="6 7" key="1">
    <citation type="submission" date="2018-04" db="EMBL/GenBank/DDBJ databases">
        <authorList>
            <person name="Zhang X."/>
            <person name="Yuan J."/>
            <person name="Li F."/>
            <person name="Xiang J."/>
        </authorList>
    </citation>
    <scope>NUCLEOTIDE SEQUENCE [LARGE SCALE GENOMIC DNA]</scope>
    <source>
        <tissue evidence="6">Muscle</tissue>
    </source>
</reference>
<evidence type="ECO:0000313" key="6">
    <source>
        <dbReference type="EMBL" id="ROT84208.1"/>
    </source>
</evidence>
<evidence type="ECO:0000313" key="7">
    <source>
        <dbReference type="Proteomes" id="UP000283509"/>
    </source>
</evidence>
<feature type="domain" description="Chitin-binding type-2" evidence="4">
    <location>
        <begin position="543"/>
        <end position="605"/>
    </location>
</feature>
<dbReference type="PANTHER" id="PTHR11177:SF235">
    <property type="entry name" value="CHITINASE-LIKE PROTEIN IDGF1-RELATED"/>
    <property type="match status" value="1"/>
</dbReference>
<feature type="compositionally biased region" description="Basic residues" evidence="3">
    <location>
        <begin position="804"/>
        <end position="816"/>
    </location>
</feature>
<comment type="caution">
    <text evidence="6">The sequence shown here is derived from an EMBL/GenBank/DDBJ whole genome shotgun (WGS) entry which is preliminary data.</text>
</comment>
<dbReference type="GO" id="GO:0008061">
    <property type="term" value="F:chitin binding"/>
    <property type="evidence" value="ECO:0007669"/>
    <property type="project" value="UniProtKB-KW"/>
</dbReference>
<dbReference type="GO" id="GO:0005975">
    <property type="term" value="P:carbohydrate metabolic process"/>
    <property type="evidence" value="ECO:0007669"/>
    <property type="project" value="InterPro"/>
</dbReference>
<feature type="compositionally biased region" description="Gly residues" evidence="3">
    <location>
        <begin position="1608"/>
        <end position="1618"/>
    </location>
</feature>
<dbReference type="InterPro" id="IPR001223">
    <property type="entry name" value="Glyco_hydro18_cat"/>
</dbReference>
<dbReference type="GO" id="GO:0005576">
    <property type="term" value="C:extracellular region"/>
    <property type="evidence" value="ECO:0007669"/>
    <property type="project" value="InterPro"/>
</dbReference>
<feature type="compositionally biased region" description="Polar residues" evidence="3">
    <location>
        <begin position="195"/>
        <end position="207"/>
    </location>
</feature>
<dbReference type="Proteomes" id="UP000283509">
    <property type="component" value="Unassembled WGS sequence"/>
</dbReference>
<dbReference type="SMART" id="SM00636">
    <property type="entry name" value="Glyco_18"/>
    <property type="match status" value="1"/>
</dbReference>